<dbReference type="GO" id="GO:1901987">
    <property type="term" value="P:regulation of cell cycle phase transition"/>
    <property type="evidence" value="ECO:0007669"/>
    <property type="project" value="TreeGrafter"/>
</dbReference>
<dbReference type="PANTHER" id="PTHR15375">
    <property type="entry name" value="ACTIVATOR OF S-PHASE KINASE-RELATED"/>
    <property type="match status" value="1"/>
</dbReference>
<dbReference type="PANTHER" id="PTHR15375:SF24">
    <property type="entry name" value="PROTEIN DBF4 HOMOLOG B"/>
    <property type="match status" value="1"/>
</dbReference>
<feature type="compositionally biased region" description="Basic and acidic residues" evidence="5">
    <location>
        <begin position="97"/>
        <end position="111"/>
    </location>
</feature>
<dbReference type="GO" id="GO:0043539">
    <property type="term" value="F:protein serine/threonine kinase activator activity"/>
    <property type="evidence" value="ECO:0007669"/>
    <property type="project" value="TreeGrafter"/>
</dbReference>
<feature type="region of interest" description="Disordered" evidence="5">
    <location>
        <begin position="658"/>
        <end position="685"/>
    </location>
</feature>
<feature type="region of interest" description="Disordered" evidence="5">
    <location>
        <begin position="233"/>
        <end position="280"/>
    </location>
</feature>
<feature type="compositionally biased region" description="Pro residues" evidence="5">
    <location>
        <begin position="669"/>
        <end position="678"/>
    </location>
</feature>
<dbReference type="GO" id="GO:0003676">
    <property type="term" value="F:nucleic acid binding"/>
    <property type="evidence" value="ECO:0007669"/>
    <property type="project" value="InterPro"/>
</dbReference>
<evidence type="ECO:0000256" key="2">
    <source>
        <dbReference type="ARBA" id="ARBA00022771"/>
    </source>
</evidence>
<dbReference type="InterPro" id="IPR036420">
    <property type="entry name" value="BRCT_dom_sf"/>
</dbReference>
<dbReference type="PROSITE" id="PS51265">
    <property type="entry name" value="ZF_DBF4"/>
    <property type="match status" value="1"/>
</dbReference>
<dbReference type="Gene3D" id="6.10.250.3410">
    <property type="entry name" value="DBF zinc finger"/>
    <property type="match status" value="1"/>
</dbReference>
<evidence type="ECO:0000256" key="1">
    <source>
        <dbReference type="ARBA" id="ARBA00022723"/>
    </source>
</evidence>
<accession>A0A3Q3B463</accession>
<dbReference type="Proteomes" id="UP000264800">
    <property type="component" value="Unplaced"/>
</dbReference>
<sequence>MDRAGVMQGFKERGLLGRLCVGERKLEGKTFYLDNVKKRSTTLLLEAISLLGGGVESFLHKDVDFVVTGSQSVLGEEKCLAATKGGAKGTSEGTQEPLRKQESGPRNDKTRPGTPRPMACGSRGKALLEKAICNKERLQRSGVLANARSWGVKILHADDVLLYLKHLTRESFSAKHKRTERTSTKQSFSAVKAAALRSPFLKIEDSSRKYKPLHVQSITFPALCYSGRFSPFESPPPPRFDKQTEQGNGKRAKKAEDSFQDKSQSPLTCNPSPWRPRRKDSSYCECCHQTFTNLEEHLQSDQHRSFVLEASNYSAVDQLVLEMLPGFDPDPPQQTEERASAPLPIHADCELEPLTDTEMEHAVQVLLKEDSPFSGRVSNPTQSRLSSSPDRPSLEVHFTIPNPATPSSDTQSFNPETNHESPDVQPRSSSPAMPVLTVEPLSWQPETVPPCPLSDPYSLPPVLSPQVSYSFSVTELQSSYPEPPILSPQKYTGEEALEGPSSETNPAECGLTAPLSTLLQMFGTAAEEERGPDPLKDAPQSSHSSHSKRCRSSSPEHRNSKRRRRRAIFGESSNEQSHNASEPPAEHVSTAAPSCFVDFPALNPSFPAVQNFALTPTQMDSAPLLGGADDQPQRHVSHSASMRIEPALIPDLTAISSASSDSDWDSGLLPPPPPPPPSEQQSRELDKELLHRSCPWMLDAGYESHLHNVLQPATPAATLCGEDADSQPFSRTVVQIVEVQH</sequence>
<proteinExistence type="predicted"/>
<feature type="region of interest" description="Disordered" evidence="5">
    <location>
        <begin position="372"/>
        <end position="432"/>
    </location>
</feature>
<dbReference type="FunFam" id="6.10.250.3410:FF:000001">
    <property type="entry name" value="Protein DBF4 homolog A"/>
    <property type="match status" value="1"/>
</dbReference>
<dbReference type="SUPFAM" id="SSF52113">
    <property type="entry name" value="BRCT domain"/>
    <property type="match status" value="1"/>
</dbReference>
<dbReference type="InterPro" id="IPR038545">
    <property type="entry name" value="Znf_DBF_sf"/>
</dbReference>
<dbReference type="AlphaFoldDB" id="A0A3Q3B463"/>
<keyword evidence="1" id="KW-0479">Metal-binding</keyword>
<keyword evidence="3" id="KW-0862">Zinc</keyword>
<dbReference type="GO" id="GO:0031431">
    <property type="term" value="C:Dbf4-dependent protein kinase complex"/>
    <property type="evidence" value="ECO:0007669"/>
    <property type="project" value="TreeGrafter"/>
</dbReference>
<dbReference type="KEGG" id="kmr:108246237"/>
<evidence type="ECO:0000313" key="8">
    <source>
        <dbReference type="Proteomes" id="UP000264800"/>
    </source>
</evidence>
<dbReference type="GeneTree" id="ENSGT00530000063909"/>
<feature type="domain" description="DBF4-type" evidence="6">
    <location>
        <begin position="277"/>
        <end position="326"/>
    </location>
</feature>
<keyword evidence="2 4" id="KW-0863">Zinc-finger</keyword>
<dbReference type="InterPro" id="IPR006572">
    <property type="entry name" value="Znf_DBF"/>
</dbReference>
<protein>
    <submittedName>
        <fullName evidence="7">Protein DBF4 homolog B-like</fullName>
    </submittedName>
</protein>
<feature type="compositionally biased region" description="Polar residues" evidence="5">
    <location>
        <begin position="405"/>
        <end position="416"/>
    </location>
</feature>
<dbReference type="Pfam" id="PF07535">
    <property type="entry name" value="zf-DBF"/>
    <property type="match status" value="1"/>
</dbReference>
<dbReference type="Ensembl" id="ENSKMAT00000024554.1">
    <property type="protein sequence ID" value="ENSKMAP00000024248.1"/>
    <property type="gene ID" value="ENSKMAG00000017994.1"/>
</dbReference>
<dbReference type="OMA" id="LHRPCPW"/>
<feature type="compositionally biased region" description="Polar residues" evidence="5">
    <location>
        <begin position="571"/>
        <end position="580"/>
    </location>
</feature>
<dbReference type="SMART" id="SM00586">
    <property type="entry name" value="ZnF_DBF"/>
    <property type="match status" value="1"/>
</dbReference>
<dbReference type="OrthoDB" id="21380at2759"/>
<evidence type="ECO:0000313" key="7">
    <source>
        <dbReference type="Ensembl" id="ENSKMAP00000024248.1"/>
    </source>
</evidence>
<feature type="region of interest" description="Disordered" evidence="5">
    <location>
        <begin position="84"/>
        <end position="121"/>
    </location>
</feature>
<reference evidence="7" key="2">
    <citation type="submission" date="2025-09" db="UniProtKB">
        <authorList>
            <consortium name="Ensembl"/>
        </authorList>
    </citation>
    <scope>IDENTIFICATION</scope>
</reference>
<evidence type="ECO:0000256" key="4">
    <source>
        <dbReference type="PROSITE-ProRule" id="PRU00600"/>
    </source>
</evidence>
<reference evidence="7" key="1">
    <citation type="submission" date="2025-08" db="UniProtKB">
        <authorList>
            <consortium name="Ensembl"/>
        </authorList>
    </citation>
    <scope>IDENTIFICATION</scope>
</reference>
<name>A0A3Q3B463_KRYMA</name>
<organism evidence="7 8">
    <name type="scientific">Kryptolebias marmoratus</name>
    <name type="common">Mangrove killifish</name>
    <name type="synonym">Rivulus marmoratus</name>
    <dbReference type="NCBI Taxonomy" id="37003"/>
    <lineage>
        <taxon>Eukaryota</taxon>
        <taxon>Metazoa</taxon>
        <taxon>Chordata</taxon>
        <taxon>Craniata</taxon>
        <taxon>Vertebrata</taxon>
        <taxon>Euteleostomi</taxon>
        <taxon>Actinopterygii</taxon>
        <taxon>Neopterygii</taxon>
        <taxon>Teleostei</taxon>
        <taxon>Neoteleostei</taxon>
        <taxon>Acanthomorphata</taxon>
        <taxon>Ovalentaria</taxon>
        <taxon>Atherinomorphae</taxon>
        <taxon>Cyprinodontiformes</taxon>
        <taxon>Rivulidae</taxon>
        <taxon>Kryptolebias</taxon>
    </lineage>
</organism>
<dbReference type="GeneID" id="108246237"/>
<dbReference type="GO" id="GO:0008270">
    <property type="term" value="F:zinc ion binding"/>
    <property type="evidence" value="ECO:0007669"/>
    <property type="project" value="UniProtKB-KW"/>
</dbReference>
<dbReference type="STRING" id="37003.ENSKMAP00000024248"/>
<evidence type="ECO:0000256" key="3">
    <source>
        <dbReference type="ARBA" id="ARBA00022833"/>
    </source>
</evidence>
<feature type="compositionally biased region" description="Polar residues" evidence="5">
    <location>
        <begin position="261"/>
        <end position="271"/>
    </location>
</feature>
<evidence type="ECO:0000259" key="6">
    <source>
        <dbReference type="PROSITE" id="PS51265"/>
    </source>
</evidence>
<feature type="compositionally biased region" description="Basic and acidic residues" evidence="5">
    <location>
        <begin position="527"/>
        <end position="536"/>
    </location>
</feature>
<dbReference type="CTD" id="80174"/>
<feature type="region of interest" description="Disordered" evidence="5">
    <location>
        <begin position="474"/>
        <end position="588"/>
    </location>
</feature>
<keyword evidence="8" id="KW-1185">Reference proteome</keyword>
<dbReference type="InterPro" id="IPR051590">
    <property type="entry name" value="Replication_Regulatory_Kinase"/>
</dbReference>
<evidence type="ECO:0000256" key="5">
    <source>
        <dbReference type="SAM" id="MobiDB-lite"/>
    </source>
</evidence>
<dbReference type="GO" id="GO:0010571">
    <property type="term" value="P:positive regulation of nuclear cell cycle DNA replication"/>
    <property type="evidence" value="ECO:0007669"/>
    <property type="project" value="TreeGrafter"/>
</dbReference>
<dbReference type="RefSeq" id="XP_017289167.1">
    <property type="nucleotide sequence ID" value="XM_017433678.3"/>
</dbReference>